<name>A0A8J6C2W1_DIALT</name>
<evidence type="ECO:0000313" key="1">
    <source>
        <dbReference type="EMBL" id="KAG8460207.1"/>
    </source>
</evidence>
<sequence length="112" mass="12143">MGVLTRGVEFHHVAREVRCKWSMDDDKASLQAAQQLLAEHLAELKGVDGVVSVQRVVCGGCRDFKIITKVNADKFGAFEADGFAGEAAFLDKLGAVSGLSHVETQTYTLEDM</sequence>
<keyword evidence="2" id="KW-1185">Reference proteome</keyword>
<dbReference type="Proteomes" id="UP000751190">
    <property type="component" value="Unassembled WGS sequence"/>
</dbReference>
<protein>
    <submittedName>
        <fullName evidence="1">Uncharacterized protein</fullName>
    </submittedName>
</protein>
<proteinExistence type="predicted"/>
<gene>
    <name evidence="1" type="ORF">KFE25_004455</name>
</gene>
<evidence type="ECO:0000313" key="2">
    <source>
        <dbReference type="Proteomes" id="UP000751190"/>
    </source>
</evidence>
<accession>A0A8J6C2W1</accession>
<comment type="caution">
    <text evidence="1">The sequence shown here is derived from an EMBL/GenBank/DDBJ whole genome shotgun (WGS) entry which is preliminary data.</text>
</comment>
<reference evidence="1" key="1">
    <citation type="submission" date="2021-05" db="EMBL/GenBank/DDBJ databases">
        <title>The genome of the haptophyte Pavlova lutheri (Diacronema luteri, Pavlovales) - a model for lipid biosynthesis in eukaryotic algae.</title>
        <authorList>
            <person name="Hulatt C.J."/>
            <person name="Posewitz M.C."/>
        </authorList>
    </citation>
    <scope>NUCLEOTIDE SEQUENCE</scope>
    <source>
        <strain evidence="1">NIVA-4/92</strain>
    </source>
</reference>
<dbReference type="OMA" id="EWRCKWD"/>
<dbReference type="AlphaFoldDB" id="A0A8J6C2W1"/>
<organism evidence="1 2">
    <name type="scientific">Diacronema lutheri</name>
    <name type="common">Unicellular marine alga</name>
    <name type="synonym">Monochrysis lutheri</name>
    <dbReference type="NCBI Taxonomy" id="2081491"/>
    <lineage>
        <taxon>Eukaryota</taxon>
        <taxon>Haptista</taxon>
        <taxon>Haptophyta</taxon>
        <taxon>Pavlovophyceae</taxon>
        <taxon>Pavlovales</taxon>
        <taxon>Pavlovaceae</taxon>
        <taxon>Diacronema</taxon>
    </lineage>
</organism>
<dbReference type="EMBL" id="JAGTXO010000034">
    <property type="protein sequence ID" value="KAG8460207.1"/>
    <property type="molecule type" value="Genomic_DNA"/>
</dbReference>